<feature type="transmembrane region" description="Helical" evidence="1">
    <location>
        <begin position="12"/>
        <end position="30"/>
    </location>
</feature>
<evidence type="ECO:0000313" key="2">
    <source>
        <dbReference type="EMBL" id="AEG01601.1"/>
    </source>
</evidence>
<accession>G0A4L0</accession>
<dbReference type="KEGG" id="mmt:Metme_3228"/>
<sequence length="99" mass="10885">MLPKNFDKLIHVALWIVAILPNPLLSVLISRIGIGASFRALGLELQPILLFLLFAKKTINLMMRVTLLGRFLPVNPHSNINPSPITFAYLGSALKAPSL</sequence>
<reference evidence="2 3" key="1">
    <citation type="journal article" date="2011" name="J. Bacteriol.">
        <title>Complete Genome Sequence of the Aerobic Marine Methanotroph Methylomonas methanica MC09.</title>
        <authorList>
            <person name="Boden R."/>
            <person name="Cunliffe M."/>
            <person name="Scanlan J."/>
            <person name="Moussard H."/>
            <person name="Kits K.D."/>
            <person name="Klotz M.G."/>
            <person name="Jetten M.S."/>
            <person name="Vuilleumier S."/>
            <person name="Han J."/>
            <person name="Peters L."/>
            <person name="Mikhailova N."/>
            <person name="Teshima H."/>
            <person name="Tapia R."/>
            <person name="Kyrpides N."/>
            <person name="Ivanova N."/>
            <person name="Pagani I."/>
            <person name="Cheng J.F."/>
            <person name="Goodwin L."/>
            <person name="Han C."/>
            <person name="Hauser L."/>
            <person name="Land M.L."/>
            <person name="Lapidus A."/>
            <person name="Lucas S."/>
            <person name="Pitluck S."/>
            <person name="Woyke T."/>
            <person name="Stein L."/>
            <person name="Murrell J.C."/>
        </authorList>
    </citation>
    <scope>NUCLEOTIDE SEQUENCE [LARGE SCALE GENOMIC DNA]</scope>
    <source>
        <strain evidence="2 3">MC09</strain>
    </source>
</reference>
<evidence type="ECO:0000313" key="3">
    <source>
        <dbReference type="Proteomes" id="UP000008888"/>
    </source>
</evidence>
<dbReference type="EMBL" id="CP002738">
    <property type="protein sequence ID" value="AEG01601.1"/>
    <property type="molecule type" value="Genomic_DNA"/>
</dbReference>
<keyword evidence="3" id="KW-1185">Reference proteome</keyword>
<organism evidence="2 3">
    <name type="scientific">Methylomonas methanica (strain DSM 25384 / MC09)</name>
    <dbReference type="NCBI Taxonomy" id="857087"/>
    <lineage>
        <taxon>Bacteria</taxon>
        <taxon>Pseudomonadati</taxon>
        <taxon>Pseudomonadota</taxon>
        <taxon>Gammaproteobacteria</taxon>
        <taxon>Methylococcales</taxon>
        <taxon>Methylococcaceae</taxon>
        <taxon>Methylomonas</taxon>
    </lineage>
</organism>
<gene>
    <name evidence="2" type="ordered locus">Metme_3228</name>
</gene>
<evidence type="ECO:0000256" key="1">
    <source>
        <dbReference type="SAM" id="Phobius"/>
    </source>
</evidence>
<dbReference type="STRING" id="857087.Metme_3228"/>
<keyword evidence="1" id="KW-0472">Membrane</keyword>
<dbReference type="Proteomes" id="UP000008888">
    <property type="component" value="Chromosome"/>
</dbReference>
<reference evidence="3" key="3">
    <citation type="submission" date="2011-05" db="EMBL/GenBank/DDBJ databases">
        <title>Complete sequence of Methylomonas methanica MC09.</title>
        <authorList>
            <consortium name="US DOE Joint Genome Institute"/>
            <person name="Lucas S."/>
            <person name="Han J."/>
            <person name="Lapidus A."/>
            <person name="Cheng J.-F."/>
            <person name="Goodwin L."/>
            <person name="Pitluck S."/>
            <person name="Peters L."/>
            <person name="Mikhailova N."/>
            <person name="Teshima H."/>
            <person name="Han C."/>
            <person name="Tapia R."/>
            <person name="Land M."/>
            <person name="Hauser L."/>
            <person name="Kyrpides N."/>
            <person name="Ivanova N."/>
            <person name="Pagani I."/>
            <person name="Stein L."/>
            <person name="Woyke T."/>
        </authorList>
    </citation>
    <scope>NUCLEOTIDE SEQUENCE [LARGE SCALE GENOMIC DNA]</scope>
    <source>
        <strain evidence="3">MC09</strain>
    </source>
</reference>
<proteinExistence type="predicted"/>
<reference key="2">
    <citation type="submission" date="2011-05" db="EMBL/GenBank/DDBJ databases">
        <title>Complete genome sequence of the aerobic marine methanotroph Methylomonas methanica MC09.</title>
        <authorList>
            <person name="Boden R."/>
            <person name="Cunliffe M."/>
            <person name="Scanlan J."/>
            <person name="Moussard H."/>
            <person name="Kits K.D."/>
            <person name="Klotz M."/>
            <person name="Jetten M."/>
            <person name="Vuilleumier S."/>
            <person name="Han J."/>
            <person name="Peters L."/>
            <person name="Mikhailova N."/>
            <person name="Teshima H."/>
            <person name="Tapia R."/>
            <person name="Kyrpides N."/>
            <person name="Ivanova N."/>
            <person name="Pagani I."/>
            <person name="Cheng J.-F."/>
            <person name="Goodwin L."/>
            <person name="Han C."/>
            <person name="Hauser L."/>
            <person name="Land M."/>
            <person name="Lapidus A."/>
            <person name="Lucas S."/>
            <person name="Pitluck S."/>
            <person name="Woyke T."/>
            <person name="Stein L.Y."/>
            <person name="Murrell C."/>
        </authorList>
    </citation>
    <scope>NUCLEOTIDE SEQUENCE</scope>
    <source>
        <strain>MC09</strain>
    </source>
</reference>
<dbReference type="AlphaFoldDB" id="G0A4L0"/>
<protein>
    <submittedName>
        <fullName evidence="2">Uncharacterized protein</fullName>
    </submittedName>
</protein>
<dbReference type="HOGENOM" id="CLU_2317061_0_0_6"/>
<feature type="transmembrane region" description="Helical" evidence="1">
    <location>
        <begin position="36"/>
        <end position="55"/>
    </location>
</feature>
<name>G0A4L0_METMM</name>
<keyword evidence="1" id="KW-1133">Transmembrane helix</keyword>
<keyword evidence="1" id="KW-0812">Transmembrane</keyword>